<dbReference type="GO" id="GO:0000976">
    <property type="term" value="F:transcription cis-regulatory region binding"/>
    <property type="evidence" value="ECO:0007669"/>
    <property type="project" value="TreeGrafter"/>
</dbReference>
<dbReference type="PROSITE" id="PS50932">
    <property type="entry name" value="HTH_LACI_2"/>
    <property type="match status" value="1"/>
</dbReference>
<evidence type="ECO:0000259" key="4">
    <source>
        <dbReference type="PROSITE" id="PS50932"/>
    </source>
</evidence>
<evidence type="ECO:0000256" key="1">
    <source>
        <dbReference type="ARBA" id="ARBA00023015"/>
    </source>
</evidence>
<dbReference type="Proteomes" id="UP001138997">
    <property type="component" value="Unassembled WGS sequence"/>
</dbReference>
<sequence length="341" mass="35574">MPERARKGSSRRPTVKDVAAAAGVGVMTVSYTFNQPSRVAAATRQKVLDAAEELGYRRPDGTARALRSGRTGQIGVVLGEHLSYAFDDPQAAQFLAGVAEICVEEGLGMVLIPTRGDAGDTDRVLGAAVDAYVLWTTTDGDPVLPAVAGSGRPAAIQGGPQYPGIRQISPDDTAAATAVARAVLEDGRTPVILSFPLDRARQPSQIWGRELPLDIPFPVTRNRLLGYRAALGARWDTTLIAVVPQNLRGQGEKAMGDVVARLGGDPLVVLAMSDELALGARAVVGEGAVITGWDASFAALEAGIVSVTNPLRDQGRLCARAALGAGDGTTEVPWAIADPRV</sequence>
<dbReference type="SMART" id="SM00354">
    <property type="entry name" value="HTH_LACI"/>
    <property type="match status" value="1"/>
</dbReference>
<dbReference type="InterPro" id="IPR000843">
    <property type="entry name" value="HTH_LacI"/>
</dbReference>
<dbReference type="AlphaFoldDB" id="A0A9X1SUD6"/>
<dbReference type="RefSeq" id="WP_231443464.1">
    <property type="nucleotide sequence ID" value="NZ_JAJOMB010000009.1"/>
</dbReference>
<evidence type="ECO:0000256" key="2">
    <source>
        <dbReference type="ARBA" id="ARBA00023125"/>
    </source>
</evidence>
<feature type="domain" description="HTH lacI-type" evidence="4">
    <location>
        <begin position="13"/>
        <end position="68"/>
    </location>
</feature>
<dbReference type="SUPFAM" id="SSF47413">
    <property type="entry name" value="lambda repressor-like DNA-binding domains"/>
    <property type="match status" value="1"/>
</dbReference>
<dbReference type="InterPro" id="IPR010982">
    <property type="entry name" value="Lambda_DNA-bd_dom_sf"/>
</dbReference>
<reference evidence="5" key="1">
    <citation type="submission" date="2021-11" db="EMBL/GenBank/DDBJ databases">
        <title>Streptomyces corallinus and Kineosporia corallina sp. nov., two new coral-derived marine actinobacteria.</title>
        <authorList>
            <person name="Buangrab K."/>
            <person name="Sutthacheep M."/>
            <person name="Yeemin T."/>
            <person name="Harunari E."/>
            <person name="Igarashi Y."/>
            <person name="Sripreechasak P."/>
            <person name="Kanchanasin P."/>
            <person name="Tanasupawat S."/>
            <person name="Phongsopitanun W."/>
        </authorList>
    </citation>
    <scope>NUCLEOTIDE SEQUENCE</scope>
    <source>
        <strain evidence="5">JCM 31032</strain>
    </source>
</reference>
<keyword evidence="2 5" id="KW-0238">DNA-binding</keyword>
<protein>
    <submittedName>
        <fullName evidence="5">LacI family DNA-binding transcriptional regulator</fullName>
    </submittedName>
</protein>
<gene>
    <name evidence="5" type="ORF">LR394_18170</name>
</gene>
<name>A0A9X1SUD6_9ACTN</name>
<dbReference type="InterPro" id="IPR028082">
    <property type="entry name" value="Peripla_BP_I"/>
</dbReference>
<dbReference type="EMBL" id="JAJOMB010000009">
    <property type="protein sequence ID" value="MCD5312837.1"/>
    <property type="molecule type" value="Genomic_DNA"/>
</dbReference>
<dbReference type="GO" id="GO:0003700">
    <property type="term" value="F:DNA-binding transcription factor activity"/>
    <property type="evidence" value="ECO:0007669"/>
    <property type="project" value="TreeGrafter"/>
</dbReference>
<dbReference type="Gene3D" id="3.40.50.2300">
    <property type="match status" value="2"/>
</dbReference>
<proteinExistence type="predicted"/>
<dbReference type="SUPFAM" id="SSF53822">
    <property type="entry name" value="Periplasmic binding protein-like I"/>
    <property type="match status" value="1"/>
</dbReference>
<organism evidence="5 6">
    <name type="scientific">Kineosporia babensis</name>
    <dbReference type="NCBI Taxonomy" id="499548"/>
    <lineage>
        <taxon>Bacteria</taxon>
        <taxon>Bacillati</taxon>
        <taxon>Actinomycetota</taxon>
        <taxon>Actinomycetes</taxon>
        <taxon>Kineosporiales</taxon>
        <taxon>Kineosporiaceae</taxon>
        <taxon>Kineosporia</taxon>
    </lineage>
</organism>
<dbReference type="PANTHER" id="PTHR30146">
    <property type="entry name" value="LACI-RELATED TRANSCRIPTIONAL REPRESSOR"/>
    <property type="match status" value="1"/>
</dbReference>
<keyword evidence="3" id="KW-0804">Transcription</keyword>
<keyword evidence="6" id="KW-1185">Reference proteome</keyword>
<dbReference type="PANTHER" id="PTHR30146:SF138">
    <property type="entry name" value="TRANSCRIPTIONAL REGULATORY PROTEIN"/>
    <property type="match status" value="1"/>
</dbReference>
<comment type="caution">
    <text evidence="5">The sequence shown here is derived from an EMBL/GenBank/DDBJ whole genome shotgun (WGS) entry which is preliminary data.</text>
</comment>
<dbReference type="CDD" id="cd01392">
    <property type="entry name" value="HTH_LacI"/>
    <property type="match status" value="1"/>
</dbReference>
<evidence type="ECO:0000256" key="3">
    <source>
        <dbReference type="ARBA" id="ARBA00023163"/>
    </source>
</evidence>
<evidence type="ECO:0000313" key="6">
    <source>
        <dbReference type="Proteomes" id="UP001138997"/>
    </source>
</evidence>
<evidence type="ECO:0000313" key="5">
    <source>
        <dbReference type="EMBL" id="MCD5312837.1"/>
    </source>
</evidence>
<dbReference type="Pfam" id="PF00356">
    <property type="entry name" value="LacI"/>
    <property type="match status" value="1"/>
</dbReference>
<dbReference type="Gene3D" id="1.10.260.40">
    <property type="entry name" value="lambda repressor-like DNA-binding domains"/>
    <property type="match status" value="1"/>
</dbReference>
<keyword evidence="1" id="KW-0805">Transcription regulation</keyword>
<accession>A0A9X1SUD6</accession>